<feature type="transmembrane region" description="Helical" evidence="1">
    <location>
        <begin position="380"/>
        <end position="405"/>
    </location>
</feature>
<dbReference type="InterPro" id="IPR053160">
    <property type="entry name" value="MFS_DHA3_Transporter"/>
</dbReference>
<feature type="transmembrane region" description="Helical" evidence="1">
    <location>
        <begin position="40"/>
        <end position="60"/>
    </location>
</feature>
<keyword evidence="1" id="KW-1133">Transmembrane helix</keyword>
<organism evidence="2 3">
    <name type="scientific">Natronobacterium texcoconense</name>
    <dbReference type="NCBI Taxonomy" id="1095778"/>
    <lineage>
        <taxon>Archaea</taxon>
        <taxon>Methanobacteriati</taxon>
        <taxon>Methanobacteriota</taxon>
        <taxon>Stenosarchaea group</taxon>
        <taxon>Halobacteria</taxon>
        <taxon>Halobacteriales</taxon>
        <taxon>Natrialbaceae</taxon>
        <taxon>Natronobacterium</taxon>
    </lineage>
</organism>
<accession>A0A1H1IDJ1</accession>
<protein>
    <submittedName>
        <fullName evidence="2">Major Facilitator Superfamily protein</fullName>
    </submittedName>
</protein>
<dbReference type="OrthoDB" id="85689at2157"/>
<feature type="transmembrane region" description="Helical" evidence="1">
    <location>
        <begin position="268"/>
        <end position="287"/>
    </location>
</feature>
<dbReference type="EMBL" id="FNLC01000004">
    <property type="protein sequence ID" value="SDR35757.1"/>
    <property type="molecule type" value="Genomic_DNA"/>
</dbReference>
<dbReference type="SUPFAM" id="SSF103473">
    <property type="entry name" value="MFS general substrate transporter"/>
    <property type="match status" value="1"/>
</dbReference>
<keyword evidence="1" id="KW-0472">Membrane</keyword>
<dbReference type="PANTHER" id="PTHR23530:SF1">
    <property type="entry name" value="PERMEASE, MAJOR FACILITATOR SUPERFAMILY-RELATED"/>
    <property type="match status" value="1"/>
</dbReference>
<proteinExistence type="predicted"/>
<feature type="transmembrane region" description="Helical" evidence="1">
    <location>
        <begin position="166"/>
        <end position="183"/>
    </location>
</feature>
<keyword evidence="3" id="KW-1185">Reference proteome</keyword>
<sequence>MVRDGPQPVVLTYYLYQAADSVGFIWPIFTLFLLWNDLTYTQIGTLSALSAILVVSLELPTGYVADRYGRRTALAIGMTAMAVSTAGFVVADTFLEFAALYALWALSMALQSGTADAWLYDALRGAVDDRSFTHVRGRGGSVYQWMSAVTMVAGGFLYVVHPTYPFVASALLNAVGVLIVLAMPRNPRFESSTGDDRVGVRESVSILTTQFATPALRVFVVYVALFFGVVHAADEYIQPITVDVVEARVGDVLSSPELAGLPIQAETTLGFVYAGFAVVAAVASYHAETVRRHVGLRRALVALPVCVAAAFLLPLVFPLLAIPVFFAMKGGAELVTPLVAQYVNDRTGETSRATVLSTISMAKAGVRAPLMPLAGLVADVASPITAVGTLGGGFLTVAVLIIAVASPVVIDASGRPQDEA</sequence>
<dbReference type="AlphaFoldDB" id="A0A1H1IDJ1"/>
<dbReference type="Gene3D" id="1.20.1250.20">
    <property type="entry name" value="MFS general substrate transporter like domains"/>
    <property type="match status" value="1"/>
</dbReference>
<name>A0A1H1IDJ1_NATTX</name>
<feature type="transmembrane region" description="Helical" evidence="1">
    <location>
        <begin position="12"/>
        <end position="34"/>
    </location>
</feature>
<reference evidence="3" key="1">
    <citation type="submission" date="2016-10" db="EMBL/GenBank/DDBJ databases">
        <authorList>
            <person name="Varghese N."/>
            <person name="Submissions S."/>
        </authorList>
    </citation>
    <scope>NUCLEOTIDE SEQUENCE [LARGE SCALE GENOMIC DNA]</scope>
    <source>
        <strain evidence="3">DSM 24767</strain>
    </source>
</reference>
<dbReference type="STRING" id="1095778.SAMN04489842_3462"/>
<dbReference type="Proteomes" id="UP000198848">
    <property type="component" value="Unassembled WGS sequence"/>
</dbReference>
<feature type="transmembrane region" description="Helical" evidence="1">
    <location>
        <begin position="97"/>
        <end position="120"/>
    </location>
</feature>
<keyword evidence="1" id="KW-0812">Transmembrane</keyword>
<evidence type="ECO:0000313" key="2">
    <source>
        <dbReference type="EMBL" id="SDR35757.1"/>
    </source>
</evidence>
<dbReference type="RefSeq" id="WP_090384540.1">
    <property type="nucleotide sequence ID" value="NZ_FNLC01000004.1"/>
</dbReference>
<feature type="transmembrane region" description="Helical" evidence="1">
    <location>
        <begin position="204"/>
        <end position="229"/>
    </location>
</feature>
<dbReference type="Pfam" id="PF07690">
    <property type="entry name" value="MFS_1"/>
    <property type="match status" value="1"/>
</dbReference>
<feature type="transmembrane region" description="Helical" evidence="1">
    <location>
        <begin position="141"/>
        <end position="160"/>
    </location>
</feature>
<dbReference type="PANTHER" id="PTHR23530">
    <property type="entry name" value="TRANSPORT PROTEIN-RELATED"/>
    <property type="match status" value="1"/>
</dbReference>
<dbReference type="GO" id="GO:0022857">
    <property type="term" value="F:transmembrane transporter activity"/>
    <property type="evidence" value="ECO:0007669"/>
    <property type="project" value="InterPro"/>
</dbReference>
<evidence type="ECO:0000313" key="3">
    <source>
        <dbReference type="Proteomes" id="UP000198848"/>
    </source>
</evidence>
<feature type="transmembrane region" description="Helical" evidence="1">
    <location>
        <begin position="72"/>
        <end position="91"/>
    </location>
</feature>
<dbReference type="InterPro" id="IPR011701">
    <property type="entry name" value="MFS"/>
</dbReference>
<gene>
    <name evidence="2" type="ORF">SAMN04489842_3462</name>
</gene>
<evidence type="ECO:0000256" key="1">
    <source>
        <dbReference type="SAM" id="Phobius"/>
    </source>
</evidence>
<dbReference type="InterPro" id="IPR036259">
    <property type="entry name" value="MFS_trans_sf"/>
</dbReference>
<feature type="transmembrane region" description="Helical" evidence="1">
    <location>
        <begin position="299"/>
        <end position="328"/>
    </location>
</feature>